<evidence type="ECO:0000313" key="7">
    <source>
        <dbReference type="Proteomes" id="UP000235786"/>
    </source>
</evidence>
<dbReference type="STRING" id="1149755.A0A2J6QZE3"/>
<keyword evidence="7" id="KW-1185">Reference proteome</keyword>
<keyword evidence="5" id="KW-0503">Monooxygenase</keyword>
<evidence type="ECO:0000256" key="1">
    <source>
        <dbReference type="ARBA" id="ARBA00001971"/>
    </source>
</evidence>
<evidence type="ECO:0000256" key="3">
    <source>
        <dbReference type="ARBA" id="ARBA00023004"/>
    </source>
</evidence>
<dbReference type="GO" id="GO:0020037">
    <property type="term" value="F:heme binding"/>
    <property type="evidence" value="ECO:0007669"/>
    <property type="project" value="InterPro"/>
</dbReference>
<name>A0A2J6QZE3_HYAVF</name>
<dbReference type="CDD" id="cd11062">
    <property type="entry name" value="CYP58-like"/>
    <property type="match status" value="1"/>
</dbReference>
<accession>A0A2J6QZE3</accession>
<reference evidence="6 7" key="1">
    <citation type="submission" date="2016-04" db="EMBL/GenBank/DDBJ databases">
        <title>A degradative enzymes factory behind the ericoid mycorrhizal symbiosis.</title>
        <authorList>
            <consortium name="DOE Joint Genome Institute"/>
            <person name="Martino E."/>
            <person name="Morin E."/>
            <person name="Grelet G."/>
            <person name="Kuo A."/>
            <person name="Kohler A."/>
            <person name="Daghino S."/>
            <person name="Barry K."/>
            <person name="Choi C."/>
            <person name="Cichocki N."/>
            <person name="Clum A."/>
            <person name="Copeland A."/>
            <person name="Hainaut M."/>
            <person name="Haridas S."/>
            <person name="Labutti K."/>
            <person name="Lindquist E."/>
            <person name="Lipzen A."/>
            <person name="Khouja H.-R."/>
            <person name="Murat C."/>
            <person name="Ohm R."/>
            <person name="Olson A."/>
            <person name="Spatafora J."/>
            <person name="Veneault-Fourrey C."/>
            <person name="Henrissat B."/>
            <person name="Grigoriev I."/>
            <person name="Martin F."/>
            <person name="Perotto S."/>
        </authorList>
    </citation>
    <scope>NUCLEOTIDE SEQUENCE [LARGE SCALE GENOMIC DNA]</scope>
    <source>
        <strain evidence="6 7">F</strain>
    </source>
</reference>
<evidence type="ECO:0000256" key="4">
    <source>
        <dbReference type="PIRSR" id="PIRSR602401-1"/>
    </source>
</evidence>
<dbReference type="InterPro" id="IPR050121">
    <property type="entry name" value="Cytochrome_P450_monoxygenase"/>
</dbReference>
<dbReference type="EMBL" id="KZ613962">
    <property type="protein sequence ID" value="PMD31632.1"/>
    <property type="molecule type" value="Genomic_DNA"/>
</dbReference>
<organism evidence="6 7">
    <name type="scientific">Hyaloscypha variabilis (strain UAMH 11265 / GT02V1 / F)</name>
    <name type="common">Meliniomyces variabilis</name>
    <dbReference type="NCBI Taxonomy" id="1149755"/>
    <lineage>
        <taxon>Eukaryota</taxon>
        <taxon>Fungi</taxon>
        <taxon>Dikarya</taxon>
        <taxon>Ascomycota</taxon>
        <taxon>Pezizomycotina</taxon>
        <taxon>Leotiomycetes</taxon>
        <taxon>Helotiales</taxon>
        <taxon>Hyaloscyphaceae</taxon>
        <taxon>Hyaloscypha</taxon>
        <taxon>Hyaloscypha variabilis</taxon>
    </lineage>
</organism>
<dbReference type="PRINTS" id="PR00463">
    <property type="entry name" value="EP450I"/>
</dbReference>
<dbReference type="InterPro" id="IPR036396">
    <property type="entry name" value="Cyt_P450_sf"/>
</dbReference>
<sequence length="508" mass="57975">MTLDFTSSMLWALYAAQGALLGIICYRRFFHPLHQVPGPFLPAVTRLYLWYHNIIKDGSYYKKIDEMHAKYGPVVRIAPNEIHLADPDNYDKIYSVSSKFYKDPLFYDALGVEVMFTAIGNDEHRRRHAPLNHFFSRRAVFDLEDIVQDKVKKLCRRVQESLDASKPVDLRAGTRAVSIDVLTEYAFDDCWNHLDAEDFEAWFSEAVRGTGVMWWTFQQFPALLKPMQSMPEDYARRMSPAMNGWMDCVVRTREYVVRVNEQFKAGIKPDRRTIFHELLDPSSTDEETSGPPSFERLYGEALSFCTAAADTTGNAMEMSAYHVVTNPDIYEKLKKELCDAFPDPSTDLDYTTLEKLPYLTGVVKEGQRLSYGVISRLARATPEGGAIFNGYFLPAGTTVSMSSWMMHRNQDAFPSPDTFDPTRWTDPDQVVVRAREKCLVPFSRGSRACIGQNLALCELYVALGTLFRRFDNLAAFDVGPEDMTYIDYFTAFHPKGSRVFKVVAKEGK</sequence>
<protein>
    <submittedName>
        <fullName evidence="6">Cytochrome P450</fullName>
    </submittedName>
</protein>
<dbReference type="Pfam" id="PF00067">
    <property type="entry name" value="p450"/>
    <property type="match status" value="1"/>
</dbReference>
<dbReference type="PROSITE" id="PS00086">
    <property type="entry name" value="CYTOCHROME_P450"/>
    <property type="match status" value="1"/>
</dbReference>
<dbReference type="GO" id="GO:0004497">
    <property type="term" value="F:monooxygenase activity"/>
    <property type="evidence" value="ECO:0007669"/>
    <property type="project" value="UniProtKB-KW"/>
</dbReference>
<comment type="similarity">
    <text evidence="5">Belongs to the cytochrome P450 family.</text>
</comment>
<dbReference type="InterPro" id="IPR017972">
    <property type="entry name" value="Cyt_P450_CS"/>
</dbReference>
<dbReference type="GO" id="GO:0005506">
    <property type="term" value="F:iron ion binding"/>
    <property type="evidence" value="ECO:0007669"/>
    <property type="project" value="InterPro"/>
</dbReference>
<dbReference type="SUPFAM" id="SSF48264">
    <property type="entry name" value="Cytochrome P450"/>
    <property type="match status" value="1"/>
</dbReference>
<dbReference type="Gene3D" id="1.10.630.10">
    <property type="entry name" value="Cytochrome P450"/>
    <property type="match status" value="1"/>
</dbReference>
<keyword evidence="5" id="KW-0560">Oxidoreductase</keyword>
<keyword evidence="4 5" id="KW-0349">Heme</keyword>
<dbReference type="InterPro" id="IPR002401">
    <property type="entry name" value="Cyt_P450_E_grp-I"/>
</dbReference>
<dbReference type="GO" id="GO:0016705">
    <property type="term" value="F:oxidoreductase activity, acting on paired donors, with incorporation or reduction of molecular oxygen"/>
    <property type="evidence" value="ECO:0007669"/>
    <property type="project" value="InterPro"/>
</dbReference>
<dbReference type="OrthoDB" id="3945418at2759"/>
<gene>
    <name evidence="6" type="ORF">L207DRAFT_558658</name>
</gene>
<evidence type="ECO:0000256" key="2">
    <source>
        <dbReference type="ARBA" id="ARBA00022723"/>
    </source>
</evidence>
<dbReference type="PANTHER" id="PTHR24305">
    <property type="entry name" value="CYTOCHROME P450"/>
    <property type="match status" value="1"/>
</dbReference>
<feature type="binding site" description="axial binding residue" evidence="4">
    <location>
        <position position="449"/>
    </location>
    <ligand>
        <name>heme</name>
        <dbReference type="ChEBI" id="CHEBI:30413"/>
    </ligand>
    <ligandPart>
        <name>Fe</name>
        <dbReference type="ChEBI" id="CHEBI:18248"/>
    </ligandPart>
</feature>
<dbReference type="PANTHER" id="PTHR24305:SF152">
    <property type="entry name" value="P450, PUTATIVE (EUROFUNG)-RELATED"/>
    <property type="match status" value="1"/>
</dbReference>
<dbReference type="AlphaFoldDB" id="A0A2J6QZE3"/>
<comment type="cofactor">
    <cofactor evidence="1 4">
        <name>heme</name>
        <dbReference type="ChEBI" id="CHEBI:30413"/>
    </cofactor>
</comment>
<proteinExistence type="inferred from homology"/>
<dbReference type="InterPro" id="IPR001128">
    <property type="entry name" value="Cyt_P450"/>
</dbReference>
<dbReference type="Proteomes" id="UP000235786">
    <property type="component" value="Unassembled WGS sequence"/>
</dbReference>
<keyword evidence="2 4" id="KW-0479">Metal-binding</keyword>
<evidence type="ECO:0000313" key="6">
    <source>
        <dbReference type="EMBL" id="PMD31632.1"/>
    </source>
</evidence>
<dbReference type="PRINTS" id="PR00385">
    <property type="entry name" value="P450"/>
</dbReference>
<evidence type="ECO:0000256" key="5">
    <source>
        <dbReference type="RuleBase" id="RU000461"/>
    </source>
</evidence>
<keyword evidence="3 4" id="KW-0408">Iron</keyword>